<gene>
    <name evidence="6" type="primary">cobB</name>
    <name evidence="6" type="ORF">SNEC2469_LOCUS21843</name>
</gene>
<evidence type="ECO:0000256" key="3">
    <source>
        <dbReference type="PROSITE-ProRule" id="PRU00236"/>
    </source>
</evidence>
<evidence type="ECO:0000313" key="7">
    <source>
        <dbReference type="Proteomes" id="UP000601435"/>
    </source>
</evidence>
<keyword evidence="2" id="KW-0520">NAD</keyword>
<dbReference type="Proteomes" id="UP000601435">
    <property type="component" value="Unassembled WGS sequence"/>
</dbReference>
<dbReference type="InterPro" id="IPR026591">
    <property type="entry name" value="Sirtuin_cat_small_dom_sf"/>
</dbReference>
<evidence type="ECO:0000256" key="2">
    <source>
        <dbReference type="ARBA" id="ARBA00023027"/>
    </source>
</evidence>
<feature type="compositionally biased region" description="Acidic residues" evidence="4">
    <location>
        <begin position="402"/>
        <end position="417"/>
    </location>
</feature>
<feature type="non-terminal residue" evidence="6">
    <location>
        <position position="1"/>
    </location>
</feature>
<dbReference type="SUPFAM" id="SSF52467">
    <property type="entry name" value="DHS-like NAD/FAD-binding domain"/>
    <property type="match status" value="1"/>
</dbReference>
<evidence type="ECO:0000256" key="4">
    <source>
        <dbReference type="SAM" id="MobiDB-lite"/>
    </source>
</evidence>
<organism evidence="6 7">
    <name type="scientific">Symbiodinium necroappetens</name>
    <dbReference type="NCBI Taxonomy" id="1628268"/>
    <lineage>
        <taxon>Eukaryota</taxon>
        <taxon>Sar</taxon>
        <taxon>Alveolata</taxon>
        <taxon>Dinophyceae</taxon>
        <taxon>Suessiales</taxon>
        <taxon>Symbiodiniaceae</taxon>
        <taxon>Symbiodinium</taxon>
    </lineage>
</organism>
<dbReference type="InterPro" id="IPR003000">
    <property type="entry name" value="Sirtuin"/>
</dbReference>
<dbReference type="Gene3D" id="2.60.120.1040">
    <property type="entry name" value="ZPR1, A/B domain"/>
    <property type="match status" value="1"/>
</dbReference>
<dbReference type="GO" id="GO:0070403">
    <property type="term" value="F:NAD+ binding"/>
    <property type="evidence" value="ECO:0007669"/>
    <property type="project" value="InterPro"/>
</dbReference>
<dbReference type="EMBL" id="CAJNJA010039026">
    <property type="protein sequence ID" value="CAE7752803.1"/>
    <property type="molecule type" value="Genomic_DNA"/>
</dbReference>
<keyword evidence="7" id="KW-1185">Reference proteome</keyword>
<keyword evidence="1" id="KW-0808">Transferase</keyword>
<name>A0A812XZS0_9DINO</name>
<dbReference type="Gene3D" id="3.30.1600.10">
    <property type="entry name" value="SIR2/SIRT2 'Small Domain"/>
    <property type="match status" value="1"/>
</dbReference>
<sequence length="417" mass="46289">GQESFCHRGFDGKVSEFLRCAHREVQEARERYPESSHAAFDDFLASLDAALLGEKDLTLIVRDPSGLSKLDTYETEVEYFERTVRDDFALGVEYSLPSHQHNDAKSVAKMIRRARRIVALTGAGISVESGITPFRKPGPSDSGGAIWDEFDARQMTVGNFNHDGEVRAKWWVMKRKLMKEMSMAEPNPAHCFFGELEKRGKLEGVITQNIDSLHQRGGIPSEKVNELHGHMRRLICSDYRTPLNPEPFGKGTCDYACDTSACGDADVPTCPKCGSPLRTETVMFEQSLPNGAVEQARSTIQNSDLLVVIGSTLIVRPANELPAEALRRGIPVVMVNFDDTCYDGNAISLVRQPAGIFFDEVMNQLGDEMWHADDDEEEAEELEIDPEASVSVESKLPTLGLDDSDDQLYGDDDLGCY</sequence>
<dbReference type="Gene3D" id="3.40.50.1220">
    <property type="entry name" value="TPP-binding domain"/>
    <property type="match status" value="1"/>
</dbReference>
<dbReference type="InterPro" id="IPR050134">
    <property type="entry name" value="NAD-dep_sirtuin_deacylases"/>
</dbReference>
<accession>A0A812XZS0</accession>
<dbReference type="OrthoDB" id="424302at2759"/>
<comment type="caution">
    <text evidence="6">The sequence shown here is derived from an EMBL/GenBank/DDBJ whole genome shotgun (WGS) entry which is preliminary data.</text>
</comment>
<dbReference type="InterPro" id="IPR029035">
    <property type="entry name" value="DHS-like_NAD/FAD-binding_dom"/>
</dbReference>
<dbReference type="InterPro" id="IPR026590">
    <property type="entry name" value="Ssirtuin_cat_dom"/>
</dbReference>
<evidence type="ECO:0000256" key="1">
    <source>
        <dbReference type="ARBA" id="ARBA00022679"/>
    </source>
</evidence>
<dbReference type="PROSITE" id="PS50305">
    <property type="entry name" value="SIRTUIN"/>
    <property type="match status" value="1"/>
</dbReference>
<comment type="caution">
    <text evidence="3">Lacks conserved residue(s) required for the propagation of feature annotation.</text>
</comment>
<protein>
    <submittedName>
        <fullName evidence="6">CobB protein</fullName>
    </submittedName>
</protein>
<dbReference type="GO" id="GO:0017136">
    <property type="term" value="F:histone deacetylase activity, NAD-dependent"/>
    <property type="evidence" value="ECO:0007669"/>
    <property type="project" value="TreeGrafter"/>
</dbReference>
<evidence type="ECO:0000313" key="6">
    <source>
        <dbReference type="EMBL" id="CAE7752803.1"/>
    </source>
</evidence>
<feature type="compositionally biased region" description="Acidic residues" evidence="4">
    <location>
        <begin position="374"/>
        <end position="386"/>
    </location>
</feature>
<evidence type="ECO:0000259" key="5">
    <source>
        <dbReference type="PROSITE" id="PS50305"/>
    </source>
</evidence>
<proteinExistence type="predicted"/>
<dbReference type="Pfam" id="PF02146">
    <property type="entry name" value="SIR2"/>
    <property type="match status" value="1"/>
</dbReference>
<dbReference type="AlphaFoldDB" id="A0A812XZS0"/>
<dbReference type="PANTHER" id="PTHR11085">
    <property type="entry name" value="NAD-DEPENDENT PROTEIN DEACYLASE SIRTUIN-5, MITOCHONDRIAL-RELATED"/>
    <property type="match status" value="1"/>
</dbReference>
<feature type="region of interest" description="Disordered" evidence="4">
    <location>
        <begin position="374"/>
        <end position="417"/>
    </location>
</feature>
<dbReference type="PANTHER" id="PTHR11085:SF10">
    <property type="entry name" value="NAD-DEPENDENT PROTEIN DEACYLASE SIRTUIN-5, MITOCHONDRIAL-RELATED"/>
    <property type="match status" value="1"/>
</dbReference>
<feature type="domain" description="Deacetylase sirtuin-type" evidence="5">
    <location>
        <begin position="97"/>
        <end position="368"/>
    </location>
</feature>
<dbReference type="InterPro" id="IPR042451">
    <property type="entry name" value="ZPR1_A/B_dom"/>
</dbReference>
<reference evidence="6" key="1">
    <citation type="submission" date="2021-02" db="EMBL/GenBank/DDBJ databases">
        <authorList>
            <person name="Dougan E. K."/>
            <person name="Rhodes N."/>
            <person name="Thang M."/>
            <person name="Chan C."/>
        </authorList>
    </citation>
    <scope>NUCLEOTIDE SEQUENCE</scope>
</reference>